<dbReference type="Proteomes" id="UP001231924">
    <property type="component" value="Unassembled WGS sequence"/>
</dbReference>
<evidence type="ECO:0008006" key="4">
    <source>
        <dbReference type="Google" id="ProtNLM"/>
    </source>
</evidence>
<keyword evidence="3" id="KW-1185">Reference proteome</keyword>
<sequence length="690" mass="77589">MIEVRPWAERSNTISIIPGKKGERRESLLDIAKQLPRQAGELIRVRRASGPDQEVPIEKITQDQLSRGGLTRRDTNGMWTLSEVVQSWLDDPASDDLAEHLHANTKFFGELLEAIERMHSKAEFLSLAAEFGLHWTSTTQLYARINWMELLGLVERWEAYKFVLTDRGNRFLDRIDITSADVAMGQAAGTVTATQDIAAPSDNVAELLATLGKVELQQRKVLIGYIPRGRKAPDRESDAASQSPLEAIRTLIDLLGERSRADLFYRKCIDQLGMKKASASQTLQTLRQMRVVESVAFNEFGPISEVLELAQPGNEVDFLRYLHTRYRFVGELLAEIEQPTPVNEIVRVAKTTYALPQIDNADVRTRLGFMLDAELVERIDWTRYRASALGQAVAAQLPLESPPTYDQTTDEVERTEPTTPATVVRNDFDQVVADLFGFSHRSDASRDFEIAIARAFEFFGFASRHLGGSGRTDVVLDALLPEKDRYRVIVDAKSSASGIISDNHVKFDALKDHQRASRADFGLIVGPDFADRVRVWSASNNFTLLTVEDLTGLMRRHIRNPLTLGELRILFERSGDDLADIEERYSAAERTSALIFKLIDLLYVEAVEEDPLMDGYMSLENINFALRKEMSPRPPSEEVEECLEFLAHELVRGTIKDGKKYKLADAPLNIKRRLSGLGASLQRVAATERT</sequence>
<accession>A0ABT7MKZ8</accession>
<evidence type="ECO:0000256" key="1">
    <source>
        <dbReference type="SAM" id="MobiDB-lite"/>
    </source>
</evidence>
<gene>
    <name evidence="2" type="ORF">QRT03_31830</name>
</gene>
<name>A0ABT7MKZ8_9PSEU</name>
<comment type="caution">
    <text evidence="2">The sequence shown here is derived from an EMBL/GenBank/DDBJ whole genome shotgun (WGS) entry which is preliminary data.</text>
</comment>
<dbReference type="RefSeq" id="WP_286057196.1">
    <property type="nucleotide sequence ID" value="NZ_JASVWF010000013.1"/>
</dbReference>
<evidence type="ECO:0000313" key="3">
    <source>
        <dbReference type="Proteomes" id="UP001231924"/>
    </source>
</evidence>
<organism evidence="2 3">
    <name type="scientific">Actinomycetospora termitidis</name>
    <dbReference type="NCBI Taxonomy" id="3053470"/>
    <lineage>
        <taxon>Bacteria</taxon>
        <taxon>Bacillati</taxon>
        <taxon>Actinomycetota</taxon>
        <taxon>Actinomycetes</taxon>
        <taxon>Pseudonocardiales</taxon>
        <taxon>Pseudonocardiaceae</taxon>
        <taxon>Actinomycetospora</taxon>
    </lineage>
</organism>
<dbReference type="Gene3D" id="3.40.91.30">
    <property type="match status" value="1"/>
</dbReference>
<evidence type="ECO:0000313" key="2">
    <source>
        <dbReference type="EMBL" id="MDL5160592.1"/>
    </source>
</evidence>
<protein>
    <recommendedName>
        <fullName evidence="4">Restriction endonuclease type IV Mrr domain-containing protein</fullName>
    </recommendedName>
</protein>
<reference evidence="2 3" key="1">
    <citation type="submission" date="2023-06" db="EMBL/GenBank/DDBJ databases">
        <title>Actinomycetospora Odt1-22.</title>
        <authorList>
            <person name="Supong K."/>
        </authorList>
    </citation>
    <scope>NUCLEOTIDE SEQUENCE [LARGE SCALE GENOMIC DNA]</scope>
    <source>
        <strain evidence="2 3">Odt1-22</strain>
    </source>
</reference>
<feature type="region of interest" description="Disordered" evidence="1">
    <location>
        <begin position="400"/>
        <end position="419"/>
    </location>
</feature>
<proteinExistence type="predicted"/>
<dbReference type="EMBL" id="JASVWF010000013">
    <property type="protein sequence ID" value="MDL5160592.1"/>
    <property type="molecule type" value="Genomic_DNA"/>
</dbReference>